<evidence type="ECO:0000313" key="2">
    <source>
        <dbReference type="EMBL" id="KAK3556471.1"/>
    </source>
</evidence>
<protein>
    <recommendedName>
        <fullName evidence="1">Retrotransposon gag domain-containing protein</fullName>
    </recommendedName>
</protein>
<proteinExistence type="predicted"/>
<dbReference type="PANTHER" id="PTHR15503">
    <property type="entry name" value="LDOC1 RELATED"/>
    <property type="match status" value="1"/>
</dbReference>
<dbReference type="GO" id="GO:0008270">
    <property type="term" value="F:zinc ion binding"/>
    <property type="evidence" value="ECO:0007669"/>
    <property type="project" value="InterPro"/>
</dbReference>
<comment type="caution">
    <text evidence="2">The sequence shown here is derived from an EMBL/GenBank/DDBJ whole genome shotgun (WGS) entry which is preliminary data.</text>
</comment>
<dbReference type="InterPro" id="IPR036875">
    <property type="entry name" value="Znf_CCHC_sf"/>
</dbReference>
<dbReference type="SUPFAM" id="SSF57756">
    <property type="entry name" value="Retrovirus zinc finger-like domains"/>
    <property type="match status" value="1"/>
</dbReference>
<dbReference type="PANTHER" id="PTHR15503:SF22">
    <property type="entry name" value="TRANSPOSON TY3-I GAG POLYPROTEIN"/>
    <property type="match status" value="1"/>
</dbReference>
<dbReference type="InterPro" id="IPR032567">
    <property type="entry name" value="RTL1-rel"/>
</dbReference>
<dbReference type="InterPro" id="IPR005162">
    <property type="entry name" value="Retrotrans_gag_dom"/>
</dbReference>
<reference evidence="2" key="1">
    <citation type="submission" date="2023-06" db="EMBL/GenBank/DDBJ databases">
        <title>Male Hemibagrus guttatus genome.</title>
        <authorList>
            <person name="Bian C."/>
        </authorList>
    </citation>
    <scope>NUCLEOTIDE SEQUENCE</scope>
    <source>
        <strain evidence="2">Male_cb2023</strain>
        <tissue evidence="2">Muscle</tissue>
    </source>
</reference>
<sequence>MSYPDPLHELVEAFRRVLTSMPGSTAPASSSTSAAASPLLPVITSPVATPAPYSGSAEDCNGFLLQCSLALEMRPHSYPDDRAKVMFFISHLSEKALRWAEPLWTQNNPIVSSLPRFIEHFKEVFGQPERDSSLGERLCHLKQGSMSVSDYALQFRTLATASGWNEQALITTYCQGLDPCVRLHLAAYEDSIRLERFIQLSIRFTTRMQLCLEEHQGQPATATIARQPEPVSNPEPVSEAMHLGHSGVSAAERQRERQRRLTQNRCFYYGGSGHFVAECPLHQARHW</sequence>
<accession>A0AAE0RHY8</accession>
<gene>
    <name evidence="2" type="ORF">QTP70_008245</name>
</gene>
<evidence type="ECO:0000313" key="3">
    <source>
        <dbReference type="Proteomes" id="UP001274896"/>
    </source>
</evidence>
<dbReference type="EMBL" id="JAUCMX010000001">
    <property type="protein sequence ID" value="KAK3556471.1"/>
    <property type="molecule type" value="Genomic_DNA"/>
</dbReference>
<feature type="domain" description="Retrotransposon gag" evidence="1">
    <location>
        <begin position="87"/>
        <end position="179"/>
    </location>
</feature>
<name>A0AAE0RHY8_9TELE</name>
<dbReference type="Gene3D" id="4.10.60.10">
    <property type="entry name" value="Zinc finger, CCHC-type"/>
    <property type="match status" value="1"/>
</dbReference>
<dbReference type="Proteomes" id="UP001274896">
    <property type="component" value="Unassembled WGS sequence"/>
</dbReference>
<organism evidence="2 3">
    <name type="scientific">Hemibagrus guttatus</name>
    <dbReference type="NCBI Taxonomy" id="175788"/>
    <lineage>
        <taxon>Eukaryota</taxon>
        <taxon>Metazoa</taxon>
        <taxon>Chordata</taxon>
        <taxon>Craniata</taxon>
        <taxon>Vertebrata</taxon>
        <taxon>Euteleostomi</taxon>
        <taxon>Actinopterygii</taxon>
        <taxon>Neopterygii</taxon>
        <taxon>Teleostei</taxon>
        <taxon>Ostariophysi</taxon>
        <taxon>Siluriformes</taxon>
        <taxon>Bagridae</taxon>
        <taxon>Hemibagrus</taxon>
    </lineage>
</organism>
<evidence type="ECO:0000259" key="1">
    <source>
        <dbReference type="Pfam" id="PF03732"/>
    </source>
</evidence>
<dbReference type="AlphaFoldDB" id="A0AAE0RHY8"/>
<keyword evidence="3" id="KW-1185">Reference proteome</keyword>
<dbReference type="GO" id="GO:0003676">
    <property type="term" value="F:nucleic acid binding"/>
    <property type="evidence" value="ECO:0007669"/>
    <property type="project" value="InterPro"/>
</dbReference>
<dbReference type="Pfam" id="PF03732">
    <property type="entry name" value="Retrotrans_gag"/>
    <property type="match status" value="1"/>
</dbReference>